<feature type="region of interest" description="Disordered" evidence="1">
    <location>
        <begin position="921"/>
        <end position="961"/>
    </location>
</feature>
<comment type="caution">
    <text evidence="3">The sequence shown here is derived from an EMBL/GenBank/DDBJ whole genome shotgun (WGS) entry which is preliminary data.</text>
</comment>
<feature type="compositionally biased region" description="Low complexity" evidence="1">
    <location>
        <begin position="541"/>
        <end position="554"/>
    </location>
</feature>
<feature type="region of interest" description="Disordered" evidence="1">
    <location>
        <begin position="624"/>
        <end position="684"/>
    </location>
</feature>
<feature type="region of interest" description="Disordered" evidence="1">
    <location>
        <begin position="426"/>
        <end position="454"/>
    </location>
</feature>
<dbReference type="Gene3D" id="1.20.900.10">
    <property type="entry name" value="Dbl homology (DH) domain"/>
    <property type="match status" value="1"/>
</dbReference>
<evidence type="ECO:0000313" key="4">
    <source>
        <dbReference type="Proteomes" id="UP000777482"/>
    </source>
</evidence>
<feature type="region of interest" description="Disordered" evidence="1">
    <location>
        <begin position="497"/>
        <end position="567"/>
    </location>
</feature>
<dbReference type="PANTHER" id="PTHR22834">
    <property type="entry name" value="NUCLEAR FUSION PROTEIN FUS2"/>
    <property type="match status" value="1"/>
</dbReference>
<dbReference type="Gene3D" id="1.20.1270.60">
    <property type="entry name" value="Arfaptin homology (AH) domain/BAR domain"/>
    <property type="match status" value="1"/>
</dbReference>
<feature type="region of interest" description="Disordered" evidence="1">
    <location>
        <begin position="311"/>
        <end position="352"/>
    </location>
</feature>
<dbReference type="InterPro" id="IPR051492">
    <property type="entry name" value="Dynamin-Rho_GEF"/>
</dbReference>
<feature type="region of interest" description="Disordered" evidence="1">
    <location>
        <begin position="1196"/>
        <end position="1313"/>
    </location>
</feature>
<feature type="compositionally biased region" description="Basic and acidic residues" evidence="1">
    <location>
        <begin position="254"/>
        <end position="272"/>
    </location>
</feature>
<feature type="compositionally biased region" description="Polar residues" evidence="1">
    <location>
        <begin position="438"/>
        <end position="450"/>
    </location>
</feature>
<name>A0A9P6W5V4_RHOMI</name>
<feature type="compositionally biased region" description="Polar residues" evidence="1">
    <location>
        <begin position="1238"/>
        <end position="1256"/>
    </location>
</feature>
<dbReference type="Proteomes" id="UP000777482">
    <property type="component" value="Unassembled WGS sequence"/>
</dbReference>
<protein>
    <recommendedName>
        <fullName evidence="2">DH domain-containing protein</fullName>
    </recommendedName>
</protein>
<feature type="compositionally biased region" description="Polar residues" evidence="1">
    <location>
        <begin position="657"/>
        <end position="681"/>
    </location>
</feature>
<dbReference type="InterPro" id="IPR035899">
    <property type="entry name" value="DBL_dom_sf"/>
</dbReference>
<proteinExistence type="predicted"/>
<dbReference type="InterPro" id="IPR000219">
    <property type="entry name" value="DH_dom"/>
</dbReference>
<dbReference type="OrthoDB" id="10256089at2759"/>
<feature type="compositionally biased region" description="Basic and acidic residues" evidence="1">
    <location>
        <begin position="921"/>
        <end position="935"/>
    </location>
</feature>
<dbReference type="Pfam" id="PF00621">
    <property type="entry name" value="RhoGEF"/>
    <property type="match status" value="1"/>
</dbReference>
<dbReference type="GO" id="GO:0031991">
    <property type="term" value="P:regulation of actomyosin contractile ring contraction"/>
    <property type="evidence" value="ECO:0007669"/>
    <property type="project" value="TreeGrafter"/>
</dbReference>
<gene>
    <name evidence="3" type="ORF">C6P46_000900</name>
</gene>
<dbReference type="SUPFAM" id="SSF103657">
    <property type="entry name" value="BAR/IMD domain-like"/>
    <property type="match status" value="1"/>
</dbReference>
<reference evidence="3 4" key="1">
    <citation type="submission" date="2020-11" db="EMBL/GenBank/DDBJ databases">
        <title>Kefir isolates.</title>
        <authorList>
            <person name="Marcisauskas S."/>
            <person name="Kim Y."/>
            <person name="Blasche S."/>
        </authorList>
    </citation>
    <scope>NUCLEOTIDE SEQUENCE [LARGE SCALE GENOMIC DNA]</scope>
    <source>
        <strain evidence="3 4">KR</strain>
    </source>
</reference>
<feature type="compositionally biased region" description="Basic and acidic residues" evidence="1">
    <location>
        <begin position="624"/>
        <end position="635"/>
    </location>
</feature>
<evidence type="ECO:0000259" key="2">
    <source>
        <dbReference type="PROSITE" id="PS50010"/>
    </source>
</evidence>
<accession>A0A9P6W5V4</accession>
<feature type="domain" description="DH" evidence="2">
    <location>
        <begin position="689"/>
        <end position="912"/>
    </location>
</feature>
<keyword evidence="4" id="KW-1185">Reference proteome</keyword>
<dbReference type="EMBL" id="PUHQ01000012">
    <property type="protein sequence ID" value="KAG0664763.1"/>
    <property type="molecule type" value="Genomic_DNA"/>
</dbReference>
<dbReference type="InterPro" id="IPR027267">
    <property type="entry name" value="AH/BAR_dom_sf"/>
</dbReference>
<dbReference type="PROSITE" id="PS50010">
    <property type="entry name" value="DH_2"/>
    <property type="match status" value="1"/>
</dbReference>
<dbReference type="SMART" id="SM00325">
    <property type="entry name" value="RhoGEF"/>
    <property type="match status" value="1"/>
</dbReference>
<evidence type="ECO:0000256" key="1">
    <source>
        <dbReference type="SAM" id="MobiDB-lite"/>
    </source>
</evidence>
<dbReference type="GO" id="GO:0032955">
    <property type="term" value="P:regulation of division septum assembly"/>
    <property type="evidence" value="ECO:0007669"/>
    <property type="project" value="TreeGrafter"/>
</dbReference>
<dbReference type="CDD" id="cd00160">
    <property type="entry name" value="RhoGEF"/>
    <property type="match status" value="1"/>
</dbReference>
<dbReference type="PANTHER" id="PTHR22834:SF20">
    <property type="entry name" value="SH3 DOMAIN-CONTAINING PROTEIN"/>
    <property type="match status" value="1"/>
</dbReference>
<dbReference type="SUPFAM" id="SSF48065">
    <property type="entry name" value="DBL homology domain (DH-domain)"/>
    <property type="match status" value="1"/>
</dbReference>
<feature type="compositionally biased region" description="Polar residues" evidence="1">
    <location>
        <begin position="234"/>
        <end position="252"/>
    </location>
</feature>
<feature type="region of interest" description="Disordered" evidence="1">
    <location>
        <begin position="232"/>
        <end position="277"/>
    </location>
</feature>
<dbReference type="GO" id="GO:0005085">
    <property type="term" value="F:guanyl-nucleotide exchange factor activity"/>
    <property type="evidence" value="ECO:0007669"/>
    <property type="project" value="InterPro"/>
</dbReference>
<evidence type="ECO:0000313" key="3">
    <source>
        <dbReference type="EMBL" id="KAG0664763.1"/>
    </source>
</evidence>
<dbReference type="GO" id="GO:0005737">
    <property type="term" value="C:cytoplasm"/>
    <property type="evidence" value="ECO:0007669"/>
    <property type="project" value="TreeGrafter"/>
</dbReference>
<feature type="region of interest" description="Disordered" evidence="1">
    <location>
        <begin position="101"/>
        <end position="136"/>
    </location>
</feature>
<sequence length="1453" mass="160850">MQTENARLRRRLEKALADLERAQIAQEEQHAACALLIDEHESLAGSYNEALEQIDYWRAAAQTVESGECPDDREDDQVSTGILRRRLHSLALNRNRPQVDPSWEMLPKPPFSRPAATECNPRGKRRFVSDDGALGAGPERQRRMLRYASGFSQHWKRQDSVVYDGPPPCQWVNVETLFLPSAPPELGHAQPGAAALRFSASTLQHADDELGSNPPLSTLPPPKQREDLERAFQQPVTSDAETCFSRSSTALNRESLERSSRDSITEVQRDDSDTTSIWSLRPGSFISQRDAEELAAISRLLQMRFERLQGSGSRLERQAEQFRGTSPPSHDERSPSAARQFQLSGPHPHPDRQFRQLVPDTRHAPHDLLDLAAGFALAGSGESYGLLHGEMFKHRDGWLDCERELSAFSDACWRFRTLSVSAFGQMSLQRSSTRRTELSTQRAPSPSTSRDPLCSRTHVKPVAFISMPAFQAASATPPIPSKNRLDYPNRLGLEDADREKAGQGSAQRPQPASPLREREDYFGLKDLVNANRPEGSRRASGRSFGSTPPTSPSSLHFGPNSAGWRESGEGRRMAAFLDKTASAMEGGKSLAMVLPSRDGRVSTDVDDDDEAGVTFLEALALEEQHAPAATKRDVAAGESPKTSSANPARGDARPASPNGSSASRPVPNNATETATRSSPMLGSSRLLEKRRRVIRELVDTERSHAVDMAVVRDIYLARARGAHLTQIADHVMGTGLGLHRESGRRQRTTSQQAPNYHLGQSPMQETDIETIFINLEEVAALAEAFADTLDEGTGSEDSTTDDHIGRVFLDTLPRIQEVSSRYCVRHHRAILRLQELEPTLKTYLSECANLSHGRTTAWDLASLLIKPVQRCLKYPLLLDQLLAATPEDHPDRPHLQRAYSEMLLVAEHINENKKRTDLVDRIVSKEKPGHRRDASRSVSDSLSKKLRRTSQRTRNAFETAPDRNGDEMFDALVALVHSTRTGAQRFCQEMQEWAGNTRVALEAQVRLVEGWIDMYAPLMGEKQASASHERLCVFLEQVLVPVIAGPWTRLDEEVRSSLSVKAQHLLSLFDNPMQVISKRSDKALDHARYLAKKQPVDKRGSEEFLLLSAQLSEELPRFLGSVSRYFNIIVSHFASAQAAYHEAVRQRWDAYADRWITQIPRGSPRTVQAAFDAEHQPFAIMMRTLATGLGLSINPSSPRLTVGTPQFEHPHSHPFQSHPRRESHFSTASERTADSDHALSSISTPRTSVTSASSHAPNVADAEISLAGKSTPETGLRTPLARQREEGTTSTSTSALDDPASHGHGVVGGCPVPSMTSDAASLAEFSSHLRPQRADGRRDAAALRSRYLSQYSVVLPSESGSECSDDSVEPLYVAEAISTSRSSSYRSGFPILSFDAGDRFEVEYEEADRAEGGSGWLLGRKSHDRSNVGWARTEDFVLLEDVEEEDEDDLAFL</sequence>
<organism evidence="3 4">
    <name type="scientific">Rhodotorula mucilaginosa</name>
    <name type="common">Yeast</name>
    <name type="synonym">Rhodotorula rubra</name>
    <dbReference type="NCBI Taxonomy" id="5537"/>
    <lineage>
        <taxon>Eukaryota</taxon>
        <taxon>Fungi</taxon>
        <taxon>Dikarya</taxon>
        <taxon>Basidiomycota</taxon>
        <taxon>Pucciniomycotina</taxon>
        <taxon>Microbotryomycetes</taxon>
        <taxon>Sporidiobolales</taxon>
        <taxon>Sporidiobolaceae</taxon>
        <taxon>Rhodotorula</taxon>
    </lineage>
</organism>